<keyword evidence="7" id="KW-0732">Signal</keyword>
<dbReference type="PANTHER" id="PTHR11552:SF147">
    <property type="entry name" value="CHOLINE DEHYDROGENASE, MITOCHONDRIAL"/>
    <property type="match status" value="1"/>
</dbReference>
<dbReference type="Pfam" id="PF00732">
    <property type="entry name" value="GMC_oxred_N"/>
    <property type="match status" value="1"/>
</dbReference>
<feature type="active site" description="Proton acceptor" evidence="5">
    <location>
        <position position="523"/>
    </location>
</feature>
<protein>
    <submittedName>
        <fullName evidence="10">Uncharacterized protein</fullName>
    </submittedName>
</protein>
<comment type="similarity">
    <text evidence="2">Belongs to the GMC oxidoreductase family.</text>
</comment>
<dbReference type="SUPFAM" id="SSF51905">
    <property type="entry name" value="FAD/NAD(P)-binding domain"/>
    <property type="match status" value="1"/>
</dbReference>
<proteinExistence type="inferred from homology"/>
<dbReference type="Pfam" id="PF05199">
    <property type="entry name" value="GMC_oxred_C"/>
    <property type="match status" value="1"/>
</dbReference>
<evidence type="ECO:0000313" key="10">
    <source>
        <dbReference type="EMBL" id="THG95129.1"/>
    </source>
</evidence>
<comment type="caution">
    <text evidence="10">The sequence shown here is derived from an EMBL/GenBank/DDBJ whole genome shotgun (WGS) entry which is preliminary data.</text>
</comment>
<keyword evidence="11" id="KW-1185">Reference proteome</keyword>
<evidence type="ECO:0000256" key="6">
    <source>
        <dbReference type="PIRSR" id="PIRSR000137-2"/>
    </source>
</evidence>
<feature type="domain" description="Glucose-methanol-choline oxidoreductase N-terminal" evidence="8">
    <location>
        <begin position="140"/>
        <end position="290"/>
    </location>
</feature>
<dbReference type="EMBL" id="SGPJ01000355">
    <property type="protein sequence ID" value="THG95129.1"/>
    <property type="molecule type" value="Genomic_DNA"/>
</dbReference>
<dbReference type="SUPFAM" id="SSF54373">
    <property type="entry name" value="FAD-linked reductases, C-terminal domain"/>
    <property type="match status" value="1"/>
</dbReference>
<dbReference type="PIRSF" id="PIRSF000137">
    <property type="entry name" value="Alcohol_oxidase"/>
    <property type="match status" value="1"/>
</dbReference>
<evidence type="ECO:0000256" key="3">
    <source>
        <dbReference type="ARBA" id="ARBA00022630"/>
    </source>
</evidence>
<dbReference type="GO" id="GO:0050660">
    <property type="term" value="F:flavin adenine dinucleotide binding"/>
    <property type="evidence" value="ECO:0007669"/>
    <property type="project" value="InterPro"/>
</dbReference>
<feature type="binding site" evidence="6">
    <location>
        <begin position="40"/>
        <end position="41"/>
    </location>
    <ligand>
        <name>FAD</name>
        <dbReference type="ChEBI" id="CHEBI:57692"/>
    </ligand>
</feature>
<dbReference type="Proteomes" id="UP000309038">
    <property type="component" value="Unassembled WGS sequence"/>
</dbReference>
<comment type="cofactor">
    <cofactor evidence="1 6">
        <name>FAD</name>
        <dbReference type="ChEBI" id="CHEBI:57692"/>
    </cofactor>
</comment>
<dbReference type="AlphaFoldDB" id="A0A4S4KFA9"/>
<dbReference type="InterPro" id="IPR007867">
    <property type="entry name" value="GMC_OxRtase_C"/>
</dbReference>
<feature type="domain" description="Glucose-methanol-choline oxidoreductase C-terminal" evidence="9">
    <location>
        <begin position="396"/>
        <end position="532"/>
    </location>
</feature>
<sequence>MLPLLLIAAAIHVLPSVSTILTSPTQIASSYDFVIVGAGTTGNVLANRLTAKPNVTVLVIEAGGSDQGILDIEVPFLGVTIPGTAIDWNYTTTPQVGADDRTLHYTRVPPADGHDTTDQVIPAVHGHGPVEVSVPGFPLPLDGLVVNASRELGGIWSYSRDLNAGITLGTGYMQSSIGGGERSDSATAYLHPVDSRTNLDILINTQVTKIIQSGTDGGKPAFRIVQMAQNAEGPLYTVTATNEVILAAGVIGTPQILQLSGIGPHALLQGLDITTIVNSPKVGKGLSDHPLVPLYYEVNSNETWDIVLRDPDVFNADLAEWMANRMGLFVDSPGNTQSFFRIPRSDPIFHVYPDPAAGPLSAHLETIWVNAFAPLGDTPPPTTGNFLTILTAVVAPTSRGYVQINSSDPFDHPLINPEILNTFFDVYAMVHAIRKAQGFLLAPAFDGYIAGPFGDLANATTDAELAAYAAENAITVNHPSGTCQMSSSNSVSDGVVNSHLLVNGASGLRIVDASIFPSVPSCHIQAIVYTVAERAATLIKAQYNL</sequence>
<feature type="binding site" evidence="6">
    <location>
        <position position="207"/>
    </location>
    <ligand>
        <name>FAD</name>
        <dbReference type="ChEBI" id="CHEBI:57692"/>
    </ligand>
</feature>
<accession>A0A4S4KFA9</accession>
<dbReference type="PANTHER" id="PTHR11552">
    <property type="entry name" value="GLUCOSE-METHANOL-CHOLINE GMC OXIDOREDUCTASE"/>
    <property type="match status" value="1"/>
</dbReference>
<feature type="active site" description="Proton donor" evidence="5">
    <location>
        <position position="478"/>
    </location>
</feature>
<dbReference type="Gene3D" id="3.30.560.10">
    <property type="entry name" value="Glucose Oxidase, domain 3"/>
    <property type="match status" value="2"/>
</dbReference>
<evidence type="ECO:0000256" key="7">
    <source>
        <dbReference type="SAM" id="SignalP"/>
    </source>
</evidence>
<dbReference type="GO" id="GO:0016614">
    <property type="term" value="F:oxidoreductase activity, acting on CH-OH group of donors"/>
    <property type="evidence" value="ECO:0007669"/>
    <property type="project" value="InterPro"/>
</dbReference>
<dbReference type="InterPro" id="IPR012132">
    <property type="entry name" value="GMC_OxRdtase"/>
</dbReference>
<feature type="signal peptide" evidence="7">
    <location>
        <begin position="1"/>
        <end position="19"/>
    </location>
</feature>
<keyword evidence="4 6" id="KW-0274">FAD</keyword>
<gene>
    <name evidence="10" type="ORF">EW026_g6469</name>
</gene>
<evidence type="ECO:0000259" key="9">
    <source>
        <dbReference type="Pfam" id="PF05199"/>
    </source>
</evidence>
<dbReference type="Gene3D" id="3.50.50.60">
    <property type="entry name" value="FAD/NAD(P)-binding domain"/>
    <property type="match status" value="2"/>
</dbReference>
<organism evidence="10 11">
    <name type="scientific">Hermanssonia centrifuga</name>
    <dbReference type="NCBI Taxonomy" id="98765"/>
    <lineage>
        <taxon>Eukaryota</taxon>
        <taxon>Fungi</taxon>
        <taxon>Dikarya</taxon>
        <taxon>Basidiomycota</taxon>
        <taxon>Agaricomycotina</taxon>
        <taxon>Agaricomycetes</taxon>
        <taxon>Polyporales</taxon>
        <taxon>Meruliaceae</taxon>
        <taxon>Hermanssonia</taxon>
    </lineage>
</organism>
<keyword evidence="3" id="KW-0285">Flavoprotein</keyword>
<evidence type="ECO:0000259" key="8">
    <source>
        <dbReference type="Pfam" id="PF00732"/>
    </source>
</evidence>
<evidence type="ECO:0000256" key="5">
    <source>
        <dbReference type="PIRSR" id="PIRSR000137-1"/>
    </source>
</evidence>
<evidence type="ECO:0000256" key="4">
    <source>
        <dbReference type="ARBA" id="ARBA00022827"/>
    </source>
</evidence>
<evidence type="ECO:0000256" key="2">
    <source>
        <dbReference type="ARBA" id="ARBA00010790"/>
    </source>
</evidence>
<evidence type="ECO:0000256" key="1">
    <source>
        <dbReference type="ARBA" id="ARBA00001974"/>
    </source>
</evidence>
<name>A0A4S4KFA9_9APHY</name>
<dbReference type="InterPro" id="IPR036188">
    <property type="entry name" value="FAD/NAD-bd_sf"/>
</dbReference>
<reference evidence="10 11" key="1">
    <citation type="submission" date="2019-02" db="EMBL/GenBank/DDBJ databases">
        <title>Genome sequencing of the rare red list fungi Phlebia centrifuga.</title>
        <authorList>
            <person name="Buettner E."/>
            <person name="Kellner H."/>
        </authorList>
    </citation>
    <scope>NUCLEOTIDE SEQUENCE [LARGE SCALE GENOMIC DNA]</scope>
    <source>
        <strain evidence="10 11">DSM 108282</strain>
    </source>
</reference>
<feature type="chain" id="PRO_5020724629" evidence="7">
    <location>
        <begin position="20"/>
        <end position="545"/>
    </location>
</feature>
<dbReference type="InterPro" id="IPR000172">
    <property type="entry name" value="GMC_OxRdtase_N"/>
</dbReference>
<evidence type="ECO:0000313" key="11">
    <source>
        <dbReference type="Proteomes" id="UP000309038"/>
    </source>
</evidence>